<dbReference type="OrthoDB" id="9774361at2"/>
<dbReference type="Pfam" id="PF01594">
    <property type="entry name" value="AI-2E_transport"/>
    <property type="match status" value="1"/>
</dbReference>
<comment type="similarity">
    <text evidence="2">Belongs to the autoinducer-2 exporter (AI-2E) (TC 2.A.86) family.</text>
</comment>
<reference evidence="7 8" key="1">
    <citation type="submission" date="2017-10" db="EMBL/GenBank/DDBJ databases">
        <title>Bacillus sp. nov., a halophilic bacterium isolated from a Yangshapao Lake.</title>
        <authorList>
            <person name="Wang H."/>
        </authorList>
    </citation>
    <scope>NUCLEOTIDE SEQUENCE [LARGE SCALE GENOMIC DNA]</scope>
    <source>
        <strain evidence="7 8">YSP-3</strain>
    </source>
</reference>
<dbReference type="GO" id="GO:0016020">
    <property type="term" value="C:membrane"/>
    <property type="evidence" value="ECO:0007669"/>
    <property type="project" value="UniProtKB-SubCell"/>
</dbReference>
<organism evidence="7 8">
    <name type="scientific">Alteribacter lacisalsi</name>
    <dbReference type="NCBI Taxonomy" id="2045244"/>
    <lineage>
        <taxon>Bacteria</taxon>
        <taxon>Bacillati</taxon>
        <taxon>Bacillota</taxon>
        <taxon>Bacilli</taxon>
        <taxon>Bacillales</taxon>
        <taxon>Bacillaceae</taxon>
        <taxon>Alteribacter</taxon>
    </lineage>
</organism>
<feature type="transmembrane region" description="Helical" evidence="6">
    <location>
        <begin position="7"/>
        <end position="26"/>
    </location>
</feature>
<gene>
    <name evidence="7" type="primary">ytvI</name>
    <name evidence="7" type="ORF">CR205_14075</name>
</gene>
<evidence type="ECO:0000256" key="5">
    <source>
        <dbReference type="ARBA" id="ARBA00023136"/>
    </source>
</evidence>
<proteinExistence type="inferred from homology"/>
<sequence length="379" mass="41562">MTKQQVYILLRALGFAVVLLCSLWLLGQVFRLTYPFVIAAVLVWPLLPLVRVLRKKLRFPNGLAVLVALLVGVTTVGGLFTGLTFLAIFGIQQITKYAPGWFETASVHMQEFFNETILPLWNEVTGVVSNLTPEQQQALQESITALGTQAGEVLGQFGQRLADALRQLLILVPSSLIIILFILLSFYFIGKDWGAMRRSVVSFFSAAVLRKLRLFGAAFRVRVFGFIRAQLILMALTSVIVLIGLTIIGVDQAVTLAIVVGIAEILPYLGSGTILIPWAIYLFIVGDLTLGIGVSIVYAVTLIARQSLEPKILSSSMNLHPLAVLVSLFAGFQLFGAFGLFLGPLILVILVILQDIGVLAALKQFIVHGFKEKKQEQKR</sequence>
<feature type="transmembrane region" description="Helical" evidence="6">
    <location>
        <begin position="32"/>
        <end position="50"/>
    </location>
</feature>
<comment type="subcellular location">
    <subcellularLocation>
        <location evidence="1">Membrane</location>
        <topology evidence="1">Multi-pass membrane protein</topology>
    </subcellularLocation>
</comment>
<keyword evidence="4 6" id="KW-1133">Transmembrane helix</keyword>
<evidence type="ECO:0000256" key="6">
    <source>
        <dbReference type="SAM" id="Phobius"/>
    </source>
</evidence>
<evidence type="ECO:0000313" key="8">
    <source>
        <dbReference type="Proteomes" id="UP000248066"/>
    </source>
</evidence>
<keyword evidence="5 6" id="KW-0472">Membrane</keyword>
<dbReference type="AlphaFoldDB" id="A0A2W0H4P9"/>
<evidence type="ECO:0000313" key="7">
    <source>
        <dbReference type="EMBL" id="PYZ96804.1"/>
    </source>
</evidence>
<keyword evidence="8" id="KW-1185">Reference proteome</keyword>
<feature type="transmembrane region" description="Helical" evidence="6">
    <location>
        <begin position="62"/>
        <end position="91"/>
    </location>
</feature>
<dbReference type="EMBL" id="PDOF01000002">
    <property type="protein sequence ID" value="PYZ96804.1"/>
    <property type="molecule type" value="Genomic_DNA"/>
</dbReference>
<comment type="caution">
    <text evidence="7">The sequence shown here is derived from an EMBL/GenBank/DDBJ whole genome shotgun (WGS) entry which is preliminary data.</text>
</comment>
<dbReference type="NCBIfam" id="TIGR02872">
    <property type="entry name" value="spore_ytvI"/>
    <property type="match status" value="1"/>
</dbReference>
<feature type="transmembrane region" description="Helical" evidence="6">
    <location>
        <begin position="231"/>
        <end position="263"/>
    </location>
</feature>
<feature type="transmembrane region" description="Helical" evidence="6">
    <location>
        <begin position="168"/>
        <end position="189"/>
    </location>
</feature>
<evidence type="ECO:0000256" key="2">
    <source>
        <dbReference type="ARBA" id="ARBA00009773"/>
    </source>
</evidence>
<accession>A0A2W0H4P9</accession>
<dbReference type="InterPro" id="IPR002549">
    <property type="entry name" value="AI-2E-like"/>
</dbReference>
<evidence type="ECO:0000256" key="1">
    <source>
        <dbReference type="ARBA" id="ARBA00004141"/>
    </source>
</evidence>
<keyword evidence="3 6" id="KW-0812">Transmembrane</keyword>
<dbReference type="PANTHER" id="PTHR21716">
    <property type="entry name" value="TRANSMEMBRANE PROTEIN"/>
    <property type="match status" value="1"/>
</dbReference>
<name>A0A2W0H4P9_9BACI</name>
<dbReference type="Proteomes" id="UP000248066">
    <property type="component" value="Unassembled WGS sequence"/>
</dbReference>
<evidence type="ECO:0000256" key="3">
    <source>
        <dbReference type="ARBA" id="ARBA00022692"/>
    </source>
</evidence>
<dbReference type="PANTHER" id="PTHR21716:SF68">
    <property type="entry name" value="TRANSPORT PROTEIN YTVI-RELATED"/>
    <property type="match status" value="1"/>
</dbReference>
<dbReference type="GO" id="GO:0055085">
    <property type="term" value="P:transmembrane transport"/>
    <property type="evidence" value="ECO:0007669"/>
    <property type="project" value="TreeGrafter"/>
</dbReference>
<dbReference type="InterPro" id="IPR014227">
    <property type="entry name" value="YtvI-like"/>
</dbReference>
<evidence type="ECO:0000256" key="4">
    <source>
        <dbReference type="ARBA" id="ARBA00022989"/>
    </source>
</evidence>
<feature type="transmembrane region" description="Helical" evidence="6">
    <location>
        <begin position="275"/>
        <end position="301"/>
    </location>
</feature>
<protein>
    <submittedName>
        <fullName evidence="7">Sporulation integral membrane protein YtvI</fullName>
    </submittedName>
</protein>
<dbReference type="RefSeq" id="WP_110520743.1">
    <property type="nucleotide sequence ID" value="NZ_PDOF01000002.1"/>
</dbReference>